<dbReference type="PANTHER" id="PTHR46825:SF7">
    <property type="entry name" value="D-ALANYL-D-ALANINE CARBOXYPEPTIDASE"/>
    <property type="match status" value="1"/>
</dbReference>
<name>A0A1G7FLT9_9FLAO</name>
<dbReference type="EMBL" id="FNBA01000002">
    <property type="protein sequence ID" value="SDE76824.1"/>
    <property type="molecule type" value="Genomic_DNA"/>
</dbReference>
<keyword evidence="2" id="KW-0645">Protease</keyword>
<keyword evidence="2" id="KW-0121">Carboxypeptidase</keyword>
<evidence type="ECO:0000313" key="3">
    <source>
        <dbReference type="Proteomes" id="UP000199321"/>
    </source>
</evidence>
<keyword evidence="2" id="KW-0378">Hydrolase</keyword>
<evidence type="ECO:0000259" key="1">
    <source>
        <dbReference type="Pfam" id="PF00144"/>
    </source>
</evidence>
<dbReference type="GO" id="GO:0004180">
    <property type="term" value="F:carboxypeptidase activity"/>
    <property type="evidence" value="ECO:0007669"/>
    <property type="project" value="UniProtKB-KW"/>
</dbReference>
<dbReference type="Gene3D" id="3.40.710.10">
    <property type="entry name" value="DD-peptidase/beta-lactamase superfamily"/>
    <property type="match status" value="1"/>
</dbReference>
<dbReference type="InterPro" id="IPR050491">
    <property type="entry name" value="AmpC-like"/>
</dbReference>
<dbReference type="InterPro" id="IPR012338">
    <property type="entry name" value="Beta-lactam/transpept-like"/>
</dbReference>
<dbReference type="AlphaFoldDB" id="A0A1G7FLT9"/>
<dbReference type="Proteomes" id="UP000199321">
    <property type="component" value="Unassembled WGS sequence"/>
</dbReference>
<evidence type="ECO:0000313" key="2">
    <source>
        <dbReference type="EMBL" id="SDE76824.1"/>
    </source>
</evidence>
<reference evidence="2 3" key="1">
    <citation type="submission" date="2016-10" db="EMBL/GenBank/DDBJ databases">
        <authorList>
            <person name="de Groot N.N."/>
        </authorList>
    </citation>
    <scope>NUCLEOTIDE SEQUENCE [LARGE SCALE GENOMIC DNA]</scope>
    <source>
        <strain evidence="2 3">DSM 16195</strain>
    </source>
</reference>
<protein>
    <submittedName>
        <fullName evidence="2">D-alanyl-D-alanine carboxypeptidase</fullName>
    </submittedName>
</protein>
<organism evidence="2 3">
    <name type="scientific">Ulvibacter litoralis</name>
    <dbReference type="NCBI Taxonomy" id="227084"/>
    <lineage>
        <taxon>Bacteria</taxon>
        <taxon>Pseudomonadati</taxon>
        <taxon>Bacteroidota</taxon>
        <taxon>Flavobacteriia</taxon>
        <taxon>Flavobacteriales</taxon>
        <taxon>Flavobacteriaceae</taxon>
        <taxon>Ulvibacter</taxon>
    </lineage>
</organism>
<dbReference type="STRING" id="227084.SAMN05421855_102635"/>
<dbReference type="Pfam" id="PF00144">
    <property type="entry name" value="Beta-lactamase"/>
    <property type="match status" value="1"/>
</dbReference>
<sequence length="364" mass="41494">MLLPMSIFGQSDSISTLLKTKINHEGQNPVHSILLQIENDSKKFSYKQGFGLVDKNGAPVTKDSAFKIASSTKLFVSTIVLQLEEEGKLTINDLIGPYLQSINYLNFDNLHHYQGAKYAQDITIEHLLSHRSGLADIFTDKQHEFFELLFSNPTVNYSPESLIKLYYQMNLNNLSHFDPDQGWHYSDVNYLLLGLLIEQVDNVTLAQSIRNRILEPLQMEDTFFEYYEAPKKTPLLIKQYVGAVNFSNINTSFDWSGGGVVSTNNDLTTFIKALFEFKLISEQSLTKMTAVRFTKKNESRYGLGVYEFTLDNDTYFGHFGFYNTFVGYCPTSGTSLSYSISQATPNFNTYQFIGELLRQIDIEN</sequence>
<dbReference type="SUPFAM" id="SSF56601">
    <property type="entry name" value="beta-lactamase/transpeptidase-like"/>
    <property type="match status" value="1"/>
</dbReference>
<keyword evidence="3" id="KW-1185">Reference proteome</keyword>
<accession>A0A1G7FLT9</accession>
<proteinExistence type="predicted"/>
<dbReference type="PANTHER" id="PTHR46825">
    <property type="entry name" value="D-ALANYL-D-ALANINE-CARBOXYPEPTIDASE/ENDOPEPTIDASE AMPH"/>
    <property type="match status" value="1"/>
</dbReference>
<gene>
    <name evidence="2" type="ORF">SAMN05421855_102635</name>
</gene>
<feature type="domain" description="Beta-lactamase-related" evidence="1">
    <location>
        <begin position="46"/>
        <end position="346"/>
    </location>
</feature>
<dbReference type="InterPro" id="IPR001466">
    <property type="entry name" value="Beta-lactam-related"/>
</dbReference>